<gene>
    <name evidence="2" type="ORF">FHS49_003149</name>
</gene>
<feature type="signal peptide" evidence="1">
    <location>
        <begin position="1"/>
        <end position="17"/>
    </location>
</feature>
<sequence length="163" mass="17594">MKIFTAAALGFATPAWAADDGPCGQGMVCASAPQTIADAMKAAGLEADVEKQSDGKIAVKSEAGGYEYGVYLKDCNDAEKACAAVLFEAGFSADDAHTTELANQWNRDKRLAKMWIAADKALYVQYDIATVGGLNQTQFRDTVAWWNSMMDELGDFFDENLEP</sequence>
<dbReference type="EMBL" id="JACIJC010000005">
    <property type="protein sequence ID" value="MBB5687121.1"/>
    <property type="molecule type" value="Genomic_DNA"/>
</dbReference>
<feature type="chain" id="PRO_5031087649" description="YbjN domain-containing protein" evidence="1">
    <location>
        <begin position="18"/>
        <end position="163"/>
    </location>
</feature>
<reference evidence="2 3" key="1">
    <citation type="submission" date="2020-08" db="EMBL/GenBank/DDBJ databases">
        <title>Genomic Encyclopedia of Type Strains, Phase IV (KMG-IV): sequencing the most valuable type-strain genomes for metagenomic binning, comparative biology and taxonomic classification.</title>
        <authorList>
            <person name="Goeker M."/>
        </authorList>
    </citation>
    <scope>NUCLEOTIDE SEQUENCE [LARGE SCALE GENOMIC DNA]</scope>
    <source>
        <strain evidence="2 3">DSM 25079</strain>
    </source>
</reference>
<protein>
    <recommendedName>
        <fullName evidence="4">YbjN domain-containing protein</fullName>
    </recommendedName>
</protein>
<dbReference type="AlphaFoldDB" id="A0A7W9AKE9"/>
<name>A0A7W9AKE9_9SPHN</name>
<dbReference type="Pfam" id="PF10722">
    <property type="entry name" value="YbjN"/>
    <property type="match status" value="1"/>
</dbReference>
<evidence type="ECO:0000313" key="2">
    <source>
        <dbReference type="EMBL" id="MBB5687121.1"/>
    </source>
</evidence>
<organism evidence="2 3">
    <name type="scientific">Sphingobium boeckii</name>
    <dbReference type="NCBI Taxonomy" id="1082345"/>
    <lineage>
        <taxon>Bacteria</taxon>
        <taxon>Pseudomonadati</taxon>
        <taxon>Pseudomonadota</taxon>
        <taxon>Alphaproteobacteria</taxon>
        <taxon>Sphingomonadales</taxon>
        <taxon>Sphingomonadaceae</taxon>
        <taxon>Sphingobium</taxon>
    </lineage>
</organism>
<evidence type="ECO:0000313" key="3">
    <source>
        <dbReference type="Proteomes" id="UP000549617"/>
    </source>
</evidence>
<dbReference type="Proteomes" id="UP000549617">
    <property type="component" value="Unassembled WGS sequence"/>
</dbReference>
<evidence type="ECO:0000256" key="1">
    <source>
        <dbReference type="SAM" id="SignalP"/>
    </source>
</evidence>
<keyword evidence="1" id="KW-0732">Signal</keyword>
<comment type="caution">
    <text evidence="2">The sequence shown here is derived from an EMBL/GenBank/DDBJ whole genome shotgun (WGS) entry which is preliminary data.</text>
</comment>
<dbReference type="InterPro" id="IPR019660">
    <property type="entry name" value="Put_sensory_transdc_reg_YbjN"/>
</dbReference>
<keyword evidence="3" id="KW-1185">Reference proteome</keyword>
<evidence type="ECO:0008006" key="4">
    <source>
        <dbReference type="Google" id="ProtNLM"/>
    </source>
</evidence>
<dbReference type="RefSeq" id="WP_184020288.1">
    <property type="nucleotide sequence ID" value="NZ_JACIJC010000005.1"/>
</dbReference>
<accession>A0A7W9AKE9</accession>
<dbReference type="CDD" id="cd17511">
    <property type="entry name" value="YbjN_AmyR-like"/>
    <property type="match status" value="1"/>
</dbReference>
<proteinExistence type="predicted"/>